<proteinExistence type="inferred from homology"/>
<dbReference type="EMBL" id="JAAFGW010000188">
    <property type="protein sequence ID" value="NDP48973.1"/>
    <property type="molecule type" value="Genomic_DNA"/>
</dbReference>
<comment type="similarity">
    <text evidence="2">Belongs to the bacterial solute-binding protein SsuA/TauA family.</text>
</comment>
<dbReference type="GO" id="GO:0042918">
    <property type="term" value="P:alkanesulfonate transmembrane transport"/>
    <property type="evidence" value="ECO:0007669"/>
    <property type="project" value="TreeGrafter"/>
</dbReference>
<dbReference type="GO" id="GO:0042597">
    <property type="term" value="C:periplasmic space"/>
    <property type="evidence" value="ECO:0007669"/>
    <property type="project" value="UniProtKB-SubCell"/>
</dbReference>
<evidence type="ECO:0000256" key="1">
    <source>
        <dbReference type="ARBA" id="ARBA00004418"/>
    </source>
</evidence>
<gene>
    <name evidence="5" type="ORF">GZ085_11435</name>
</gene>
<dbReference type="SUPFAM" id="SSF53850">
    <property type="entry name" value="Periplasmic binding protein-like II"/>
    <property type="match status" value="1"/>
</dbReference>
<evidence type="ECO:0000313" key="5">
    <source>
        <dbReference type="EMBL" id="NDP48973.1"/>
    </source>
</evidence>
<evidence type="ECO:0000313" key="6">
    <source>
        <dbReference type="Proteomes" id="UP000483432"/>
    </source>
</evidence>
<evidence type="ECO:0000259" key="4">
    <source>
        <dbReference type="Pfam" id="PF09084"/>
    </source>
</evidence>
<name>A0A7C9P947_9PROT</name>
<dbReference type="InterPro" id="IPR015168">
    <property type="entry name" value="SsuA/THI5"/>
</dbReference>
<reference evidence="5 6" key="1">
    <citation type="submission" date="2019-09" db="EMBL/GenBank/DDBJ databases">
        <title>H2 Metabolism Revealed by Metagenomic Analysis in Subglacial Sediment of East Antarctica.</title>
        <authorList>
            <person name="Yang Z."/>
            <person name="Zhang Y."/>
            <person name="Lv Y."/>
            <person name="Yan W."/>
            <person name="Xiao X."/>
            <person name="Sun B."/>
            <person name="Ma H."/>
        </authorList>
    </citation>
    <scope>NUCLEOTIDE SEQUENCE [LARGE SCALE GENOMIC DNA]</scope>
    <source>
        <strain evidence="5">Bin2_2</strain>
    </source>
</reference>
<organism evidence="5 6">
    <name type="scientific">Sulfuriferula multivorans</name>
    <dbReference type="NCBI Taxonomy" id="1559896"/>
    <lineage>
        <taxon>Bacteria</taxon>
        <taxon>Pseudomonadati</taxon>
        <taxon>Pseudomonadota</taxon>
        <taxon>Betaproteobacteria</taxon>
        <taxon>Nitrosomonadales</taxon>
        <taxon>Sulfuricellaceae</taxon>
        <taxon>Sulfuriferula</taxon>
    </lineage>
</organism>
<dbReference type="PANTHER" id="PTHR30024">
    <property type="entry name" value="ALIPHATIC SULFONATES-BINDING PROTEIN-RELATED"/>
    <property type="match status" value="1"/>
</dbReference>
<dbReference type="CDD" id="cd01008">
    <property type="entry name" value="PBP2_NrtA_SsuA_CpmA_like"/>
    <property type="match status" value="1"/>
</dbReference>
<feature type="domain" description="SsuA/THI5-like" evidence="4">
    <location>
        <begin position="57"/>
        <end position="267"/>
    </location>
</feature>
<dbReference type="AlphaFoldDB" id="A0A7C9P947"/>
<dbReference type="PANTHER" id="PTHR30024:SF47">
    <property type="entry name" value="TAURINE-BINDING PERIPLASMIC PROTEIN"/>
    <property type="match status" value="1"/>
</dbReference>
<dbReference type="Pfam" id="PF09084">
    <property type="entry name" value="NMT1"/>
    <property type="match status" value="1"/>
</dbReference>
<comment type="caution">
    <text evidence="5">The sequence shown here is derived from an EMBL/GenBank/DDBJ whole genome shotgun (WGS) entry which is preliminary data.</text>
</comment>
<sequence length="345" mass="37738">MKTVSEISKAGSLKMRFALLVLAALIIGGVALWVLRMSVSPVIQVSPVTIAVPTQINSTLPIVATSQGLFQQAGVDVINQPFELGKDALKSVIDGKADLAVVADTPLIFALHDGNKLDIIASISQGRRSLAVVTRNDRGIKTLKDLSGKSVGLSMGTNLTYFLDMMLQTQGVPSSEVNFVDLKTSDVLFAFKTGRIDAAVVYQPFLSQLETELGSRIKVFYGDDVYAFRFLLVGKPLYIDRHPEEIKRVLKALMAAEQLVRDHPVKARKAVGNAVNIDDALMAKLFNTEDYALSLDQAMLLALDDQTRWAMRRGIIGPGPIPNYLENVKYQYLEAILPTAVKIIH</sequence>
<accession>A0A7C9P947</accession>
<comment type="subcellular location">
    <subcellularLocation>
        <location evidence="1">Periplasm</location>
    </subcellularLocation>
</comment>
<evidence type="ECO:0000256" key="2">
    <source>
        <dbReference type="ARBA" id="ARBA00010742"/>
    </source>
</evidence>
<keyword evidence="3" id="KW-0732">Signal</keyword>
<protein>
    <submittedName>
        <fullName evidence="5">ABC transporter substrate-binding protein</fullName>
    </submittedName>
</protein>
<evidence type="ECO:0000256" key="3">
    <source>
        <dbReference type="ARBA" id="ARBA00022729"/>
    </source>
</evidence>
<dbReference type="Proteomes" id="UP000483432">
    <property type="component" value="Unassembled WGS sequence"/>
</dbReference>
<dbReference type="Gene3D" id="3.40.190.10">
    <property type="entry name" value="Periplasmic binding protein-like II"/>
    <property type="match status" value="2"/>
</dbReference>